<dbReference type="PANTHER" id="PTHR32194:SF11">
    <property type="entry name" value="PROTEASOME SUBUNIT BETA"/>
    <property type="match status" value="1"/>
</dbReference>
<proteinExistence type="predicted"/>
<dbReference type="InterPro" id="IPR000243">
    <property type="entry name" value="Pept_T1A_subB"/>
</dbReference>
<keyword evidence="10" id="KW-0378">Hydrolase</keyword>
<dbReference type="Gene3D" id="3.60.20.10">
    <property type="entry name" value="Glutamine Phosphoribosylpyrophosphate, subunit 1, domain 1"/>
    <property type="match status" value="1"/>
</dbReference>
<evidence type="ECO:0000313" key="17">
    <source>
        <dbReference type="Proteomes" id="UP000694402"/>
    </source>
</evidence>
<dbReference type="SUPFAM" id="SSF56235">
    <property type="entry name" value="N-terminal nucleophile aminohydrolases (Ntn hydrolases)"/>
    <property type="match status" value="1"/>
</dbReference>
<comment type="function">
    <text evidence="2">Component of the 20S core proteasome complex involved in the proteolytic degradation of most intracellular proteins. This complex plays numerous essential roles within the cell by associating with different regulatory particles. Associated with two 19S regulatory particles, forms the 26S proteasome and thus participates in the ATP-dependent degradation of ubiquitinated proteins. The 26S proteasome plays a key role in the maintenance of protein homeostasis by removing misfolded or damaged proteins that could impair cellular functions, and by removing proteins whose functions are no longer required. Associated with the PA200 or PA28, the 20S proteasome mediates ubiquitin-independent protein degradation. This type of proteolysis is required in several pathways including spermatogenesis (20S-PA200 complex) or generation of a subset of MHC class I-presented antigenic peptides (20S-PA28 complex). Within the 20S core complex, PSMB5 displays a chymotrypsin-like activity.</text>
</comment>
<gene>
    <name evidence="16" type="primary">PSMB5</name>
</gene>
<sequence length="315" mass="34761">MALSSVLQSESADFSFNNDRSFSFGCRFGQTNLGFGAAPGDRLNFAIKASLGPDDKDGPERKIEFLHGTTTLAFKCWINFSVAERNHQRTASKATNFSSQEQLALLNQPAIPFVIIPQFQHGVIVAVDSRATAGAYIASQTVKKVIEINPYLLGTMAGGAADCSFWERLLARQCRVYELRNKERISVAAASKLLANMVYQYKGMGLSMGTMVCGWDKRGPGLYYVDSEGNRVCGDLFAVGSGSMYAYGVVDSGLRQDLSVEEACELGRRAIYQATYRDAYSGGQVNLYHVHSEGWTRVSQEDVLKLHHQYQEPKK</sequence>
<dbReference type="PROSITE" id="PS51476">
    <property type="entry name" value="PROTEASOME_BETA_2"/>
    <property type="match status" value="1"/>
</dbReference>
<evidence type="ECO:0000256" key="9">
    <source>
        <dbReference type="ARBA" id="ARBA00022698"/>
    </source>
</evidence>
<keyword evidence="11" id="KW-0647">Proteasome</keyword>
<protein>
    <recommendedName>
        <fullName evidence="6">Proteasome subunit beta type-5</fullName>
        <ecNumber evidence="5">3.4.25.1</ecNumber>
    </recommendedName>
</protein>
<evidence type="ECO:0000256" key="14">
    <source>
        <dbReference type="ARBA" id="ARBA00025456"/>
    </source>
</evidence>
<dbReference type="GeneTree" id="ENSGT00940000157841"/>
<keyword evidence="12" id="KW-0865">Zymogen</keyword>
<dbReference type="GO" id="GO:0051603">
    <property type="term" value="P:proteolysis involved in protein catabolic process"/>
    <property type="evidence" value="ECO:0007669"/>
    <property type="project" value="InterPro"/>
</dbReference>
<reference evidence="16" key="2">
    <citation type="submission" date="2025-09" db="UniProtKB">
        <authorList>
            <consortium name="Ensembl"/>
        </authorList>
    </citation>
    <scope>IDENTIFICATION</scope>
</reference>
<evidence type="ECO:0000313" key="16">
    <source>
        <dbReference type="Ensembl" id="ENSOTSP00005086756.2"/>
    </source>
</evidence>
<keyword evidence="7" id="KW-0963">Cytoplasm</keyword>
<name>A0A8C8IWS3_ONCTS</name>
<dbReference type="CDD" id="cd03761">
    <property type="entry name" value="proteasome_beta_type_5"/>
    <property type="match status" value="1"/>
</dbReference>
<dbReference type="GO" id="GO:0005737">
    <property type="term" value="C:cytoplasm"/>
    <property type="evidence" value="ECO:0007669"/>
    <property type="project" value="UniProtKB-SubCell"/>
</dbReference>
<evidence type="ECO:0000256" key="12">
    <source>
        <dbReference type="ARBA" id="ARBA00023145"/>
    </source>
</evidence>
<keyword evidence="9" id="KW-0888">Threonine protease</keyword>
<comment type="subunit">
    <text evidence="15">The 26S proteasome consists of a 20S proteasome core and two 19S regulatory subunits. The 20S proteasome core is a barrel-shaped complex made of 28 subunits that are arranged in four stacked rings. The two outer rings are each formed by seven alpha subunits, and the two inner rings are formed by seven beta subunits. The proteolytic activity is exerted by three beta-subunits PSMB5, PSMB6 and PSMB7. Directly interacts with POMP. Interacts with ABCB1 and TAP1.</text>
</comment>
<accession>A0A8C8IWS3</accession>
<keyword evidence="13" id="KW-0539">Nucleus</keyword>
<dbReference type="InterPro" id="IPR023333">
    <property type="entry name" value="Proteasome_suB-type"/>
</dbReference>
<comment type="subcellular location">
    <subcellularLocation>
        <location evidence="4">Cytoplasm</location>
    </subcellularLocation>
    <subcellularLocation>
        <location evidence="3">Nucleus</location>
    </subcellularLocation>
</comment>
<comment type="function">
    <text evidence="14">The proteasome is a multicatalytic proteinase complex which is characterized by its ability to cleave peptides with Arg, Phe, Tyr, Leu, and Glu adjacent to the leaving group at neutral or slightly basic pH. The proteasome has an ATP-dependent proteolytic activity. This subunit is involved in antigen processing to generate class I binding peptides.</text>
</comment>
<evidence type="ECO:0000256" key="15">
    <source>
        <dbReference type="ARBA" id="ARBA00046629"/>
    </source>
</evidence>
<evidence type="ECO:0000256" key="11">
    <source>
        <dbReference type="ARBA" id="ARBA00022942"/>
    </source>
</evidence>
<dbReference type="PANTHER" id="PTHR32194">
    <property type="entry name" value="METALLOPROTEASE TLDD"/>
    <property type="match status" value="1"/>
</dbReference>
<evidence type="ECO:0000256" key="5">
    <source>
        <dbReference type="ARBA" id="ARBA00012039"/>
    </source>
</evidence>
<evidence type="ECO:0000256" key="13">
    <source>
        <dbReference type="ARBA" id="ARBA00023242"/>
    </source>
</evidence>
<evidence type="ECO:0000256" key="6">
    <source>
        <dbReference type="ARBA" id="ARBA00016158"/>
    </source>
</evidence>
<comment type="catalytic activity">
    <reaction evidence="1">
        <text>Cleavage of peptide bonds with very broad specificity.</text>
        <dbReference type="EC" id="3.4.25.1"/>
    </reaction>
</comment>
<evidence type="ECO:0000256" key="7">
    <source>
        <dbReference type="ARBA" id="ARBA00022490"/>
    </source>
</evidence>
<evidence type="ECO:0000256" key="10">
    <source>
        <dbReference type="ARBA" id="ARBA00022801"/>
    </source>
</evidence>
<dbReference type="Ensembl" id="ENSOTST00005094174.2">
    <property type="protein sequence ID" value="ENSOTSP00005086756.2"/>
    <property type="gene ID" value="ENSOTSG00005040905.2"/>
</dbReference>
<evidence type="ECO:0000256" key="3">
    <source>
        <dbReference type="ARBA" id="ARBA00004123"/>
    </source>
</evidence>
<dbReference type="GO" id="GO:0005839">
    <property type="term" value="C:proteasome core complex"/>
    <property type="evidence" value="ECO:0007669"/>
    <property type="project" value="InterPro"/>
</dbReference>
<evidence type="ECO:0000256" key="2">
    <source>
        <dbReference type="ARBA" id="ARBA00003802"/>
    </source>
</evidence>
<evidence type="ECO:0000256" key="4">
    <source>
        <dbReference type="ARBA" id="ARBA00004496"/>
    </source>
</evidence>
<dbReference type="EC" id="3.4.25.1" evidence="5"/>
<keyword evidence="8" id="KW-0645">Protease</keyword>
<evidence type="ECO:0000256" key="1">
    <source>
        <dbReference type="ARBA" id="ARBA00001198"/>
    </source>
</evidence>
<evidence type="ECO:0000256" key="8">
    <source>
        <dbReference type="ARBA" id="ARBA00022670"/>
    </source>
</evidence>
<dbReference type="GO" id="GO:0004298">
    <property type="term" value="F:threonine-type endopeptidase activity"/>
    <property type="evidence" value="ECO:0007669"/>
    <property type="project" value="UniProtKB-KW"/>
</dbReference>
<dbReference type="InterPro" id="IPR001353">
    <property type="entry name" value="Proteasome_sua/b"/>
</dbReference>
<dbReference type="Proteomes" id="UP000694402">
    <property type="component" value="Unassembled WGS sequence"/>
</dbReference>
<dbReference type="InterPro" id="IPR029055">
    <property type="entry name" value="Ntn_hydrolases_N"/>
</dbReference>
<reference evidence="16" key="1">
    <citation type="submission" date="2025-08" db="UniProtKB">
        <authorList>
            <consortium name="Ensembl"/>
        </authorList>
    </citation>
    <scope>IDENTIFICATION</scope>
</reference>
<keyword evidence="17" id="KW-1185">Reference proteome</keyword>
<dbReference type="AlphaFoldDB" id="A0A8C8IWS3"/>
<dbReference type="Pfam" id="PF00227">
    <property type="entry name" value="Proteasome"/>
    <property type="match status" value="1"/>
</dbReference>
<dbReference type="PRINTS" id="PR00141">
    <property type="entry name" value="PROTEASOME"/>
</dbReference>
<organism evidence="16 17">
    <name type="scientific">Oncorhynchus tshawytscha</name>
    <name type="common">Chinook salmon</name>
    <name type="synonym">Salmo tshawytscha</name>
    <dbReference type="NCBI Taxonomy" id="74940"/>
    <lineage>
        <taxon>Eukaryota</taxon>
        <taxon>Metazoa</taxon>
        <taxon>Chordata</taxon>
        <taxon>Craniata</taxon>
        <taxon>Vertebrata</taxon>
        <taxon>Euteleostomi</taxon>
        <taxon>Actinopterygii</taxon>
        <taxon>Neopterygii</taxon>
        <taxon>Teleostei</taxon>
        <taxon>Protacanthopterygii</taxon>
        <taxon>Salmoniformes</taxon>
        <taxon>Salmonidae</taxon>
        <taxon>Salmoninae</taxon>
        <taxon>Oncorhynchus</taxon>
    </lineage>
</organism>
<dbReference type="GO" id="GO:0005654">
    <property type="term" value="C:nucleoplasm"/>
    <property type="evidence" value="ECO:0007669"/>
    <property type="project" value="UniProtKB-ARBA"/>
</dbReference>
<dbReference type="FunFam" id="3.60.20.10:FF:000030">
    <property type="entry name" value="Proteasome subunit beta"/>
    <property type="match status" value="1"/>
</dbReference>